<proteinExistence type="predicted"/>
<comment type="caution">
    <text evidence="2">The sequence shown here is derived from an EMBL/GenBank/DDBJ whole genome shotgun (WGS) entry which is preliminary data.</text>
</comment>
<reference evidence="2 3" key="1">
    <citation type="journal article" date="2019" name="Commun. Biol.">
        <title>The bagworm genome reveals a unique fibroin gene that provides high tensile strength.</title>
        <authorList>
            <person name="Kono N."/>
            <person name="Nakamura H."/>
            <person name="Ohtoshi R."/>
            <person name="Tomita M."/>
            <person name="Numata K."/>
            <person name="Arakawa K."/>
        </authorList>
    </citation>
    <scope>NUCLEOTIDE SEQUENCE [LARGE SCALE GENOMIC DNA]</scope>
</reference>
<name>A0A4C1SNK2_EUMVA</name>
<keyword evidence="3" id="KW-1185">Reference proteome</keyword>
<feature type="compositionally biased region" description="Basic and acidic residues" evidence="1">
    <location>
        <begin position="116"/>
        <end position="126"/>
    </location>
</feature>
<dbReference type="EMBL" id="BGZK01000011">
    <property type="protein sequence ID" value="GBP03719.1"/>
    <property type="molecule type" value="Genomic_DNA"/>
</dbReference>
<dbReference type="Proteomes" id="UP000299102">
    <property type="component" value="Unassembled WGS sequence"/>
</dbReference>
<evidence type="ECO:0000313" key="2">
    <source>
        <dbReference type="EMBL" id="GBP03719.1"/>
    </source>
</evidence>
<dbReference type="AlphaFoldDB" id="A0A4C1SNK2"/>
<feature type="region of interest" description="Disordered" evidence="1">
    <location>
        <begin position="45"/>
        <end position="126"/>
    </location>
</feature>
<feature type="compositionally biased region" description="Basic and acidic residues" evidence="1">
    <location>
        <begin position="92"/>
        <end position="109"/>
    </location>
</feature>
<organism evidence="2 3">
    <name type="scientific">Eumeta variegata</name>
    <name type="common">Bagworm moth</name>
    <name type="synonym">Eumeta japonica</name>
    <dbReference type="NCBI Taxonomy" id="151549"/>
    <lineage>
        <taxon>Eukaryota</taxon>
        <taxon>Metazoa</taxon>
        <taxon>Ecdysozoa</taxon>
        <taxon>Arthropoda</taxon>
        <taxon>Hexapoda</taxon>
        <taxon>Insecta</taxon>
        <taxon>Pterygota</taxon>
        <taxon>Neoptera</taxon>
        <taxon>Endopterygota</taxon>
        <taxon>Lepidoptera</taxon>
        <taxon>Glossata</taxon>
        <taxon>Ditrysia</taxon>
        <taxon>Tineoidea</taxon>
        <taxon>Psychidae</taxon>
        <taxon>Oiketicinae</taxon>
        <taxon>Eumeta</taxon>
    </lineage>
</organism>
<protein>
    <submittedName>
        <fullName evidence="2">Uncharacterized protein</fullName>
    </submittedName>
</protein>
<accession>A0A4C1SNK2</accession>
<gene>
    <name evidence="2" type="ORF">EVAR_2451_1</name>
</gene>
<evidence type="ECO:0000256" key="1">
    <source>
        <dbReference type="SAM" id="MobiDB-lite"/>
    </source>
</evidence>
<evidence type="ECO:0000313" key="3">
    <source>
        <dbReference type="Proteomes" id="UP000299102"/>
    </source>
</evidence>
<sequence>MEYESDIEQLKFSTQFGGPVRPTARSNCRGDRQLKLTSICSSSRVKPPTLAQCGSLSAMRRQPGPTASLSSEAKKKQSCLREHWGRHRHRHWKEDEEGQNRNRDRDRDQNLIAEFQLKHSEAARNN</sequence>
<feature type="compositionally biased region" description="Basic and acidic residues" evidence="1">
    <location>
        <begin position="72"/>
        <end position="83"/>
    </location>
</feature>